<keyword evidence="2" id="KW-0653">Protein transport</keyword>
<dbReference type="GO" id="GO:0005829">
    <property type="term" value="C:cytosol"/>
    <property type="evidence" value="ECO:0007669"/>
    <property type="project" value="TreeGrafter"/>
</dbReference>
<accession>A0A917JHX5</accession>
<comment type="caution">
    <text evidence="4">The sequence shown here is derived from an EMBL/GenBank/DDBJ whole genome shotgun (WGS) entry which is preliminary data.</text>
</comment>
<dbReference type="RefSeq" id="WP_188367983.1">
    <property type="nucleotide sequence ID" value="NZ_BMDT01000008.1"/>
</dbReference>
<keyword evidence="3" id="KW-0175">Coiled coil</keyword>
<keyword evidence="1" id="KW-0813">Transport</keyword>
<sequence length="285" mass="33299">MQWLSKSVIKDIQVDGAQNATSIITEVPVIPVTPKTVGEMPDFESLEKKRQFLQEKEAKERLKQEQKEREARMQAEMEQLAQLKEQMLSEAHAQVAQMQEEAQRESEKLKETAYKEAYAKGEKEGYATGFNEGMEQAKQEGQSIVAIARSNVENLLEESQQYVLDKKNEWTQTSVEMAQMLIQKQFELDETTILSVLEPMWLAIEEPDQLLIIRTHPEHFTVINEEMIRRKAEIPNFRYAILKEQNYTPYQVEVESDEMLLTFNLEEELQQFLEQLKKDEANHEL</sequence>
<name>A0A917JHX5_9ENTE</name>
<dbReference type="GO" id="GO:0015031">
    <property type="term" value="P:protein transport"/>
    <property type="evidence" value="ECO:0007669"/>
    <property type="project" value="UniProtKB-KW"/>
</dbReference>
<dbReference type="PANTHER" id="PTHR34982">
    <property type="entry name" value="YOP PROTEINS TRANSLOCATION PROTEIN L"/>
    <property type="match status" value="1"/>
</dbReference>
<evidence type="ECO:0008006" key="6">
    <source>
        <dbReference type="Google" id="ProtNLM"/>
    </source>
</evidence>
<dbReference type="PANTHER" id="PTHR34982:SF1">
    <property type="entry name" value="FLAGELLAR ASSEMBLY PROTEIN FLIH"/>
    <property type="match status" value="1"/>
</dbReference>
<reference evidence="4" key="2">
    <citation type="submission" date="2020-09" db="EMBL/GenBank/DDBJ databases">
        <authorList>
            <person name="Sun Q."/>
            <person name="Sedlacek I."/>
        </authorList>
    </citation>
    <scope>NUCLEOTIDE SEQUENCE</scope>
    <source>
        <strain evidence="4">CCM 8433</strain>
    </source>
</reference>
<gene>
    <name evidence="4" type="ORF">GCM10011482_18040</name>
</gene>
<evidence type="ECO:0000313" key="5">
    <source>
        <dbReference type="Proteomes" id="UP000622610"/>
    </source>
</evidence>
<evidence type="ECO:0000313" key="4">
    <source>
        <dbReference type="EMBL" id="GGI66150.1"/>
    </source>
</evidence>
<evidence type="ECO:0000256" key="1">
    <source>
        <dbReference type="ARBA" id="ARBA00022448"/>
    </source>
</evidence>
<dbReference type="InterPro" id="IPR051472">
    <property type="entry name" value="T3SS_Stator/FliH"/>
</dbReference>
<organism evidence="4 5">
    <name type="scientific">Enterococcus alcedinis</name>
    <dbReference type="NCBI Taxonomy" id="1274384"/>
    <lineage>
        <taxon>Bacteria</taxon>
        <taxon>Bacillati</taxon>
        <taxon>Bacillota</taxon>
        <taxon>Bacilli</taxon>
        <taxon>Lactobacillales</taxon>
        <taxon>Enterococcaceae</taxon>
        <taxon>Enterococcus</taxon>
    </lineage>
</organism>
<dbReference type="Proteomes" id="UP000622610">
    <property type="component" value="Unassembled WGS sequence"/>
</dbReference>
<protein>
    <recommendedName>
        <fullName evidence="6">Flagellar assembly protein FliH</fullName>
    </recommendedName>
</protein>
<feature type="coiled-coil region" evidence="3">
    <location>
        <begin position="43"/>
        <end position="115"/>
    </location>
</feature>
<reference evidence="4" key="1">
    <citation type="journal article" date="2014" name="Int. J. Syst. Evol. Microbiol.">
        <title>Complete genome sequence of Corynebacterium casei LMG S-19264T (=DSM 44701T), isolated from a smear-ripened cheese.</title>
        <authorList>
            <consortium name="US DOE Joint Genome Institute (JGI-PGF)"/>
            <person name="Walter F."/>
            <person name="Albersmeier A."/>
            <person name="Kalinowski J."/>
            <person name="Ruckert C."/>
        </authorList>
    </citation>
    <scope>NUCLEOTIDE SEQUENCE</scope>
    <source>
        <strain evidence="4">CCM 8433</strain>
    </source>
</reference>
<dbReference type="AlphaFoldDB" id="A0A917JHX5"/>
<keyword evidence="5" id="KW-1185">Reference proteome</keyword>
<evidence type="ECO:0000256" key="3">
    <source>
        <dbReference type="SAM" id="Coils"/>
    </source>
</evidence>
<evidence type="ECO:0000256" key="2">
    <source>
        <dbReference type="ARBA" id="ARBA00022927"/>
    </source>
</evidence>
<dbReference type="EMBL" id="BMDT01000008">
    <property type="protein sequence ID" value="GGI66150.1"/>
    <property type="molecule type" value="Genomic_DNA"/>
</dbReference>
<proteinExistence type="predicted"/>